<comment type="caution">
    <text evidence="1">The sequence shown here is derived from an EMBL/GenBank/DDBJ whole genome shotgun (WGS) entry which is preliminary data.</text>
</comment>
<dbReference type="InParanoid" id="A0A0V0QP74"/>
<name>A0A0V0QP74_PSEPJ</name>
<sequence length="239" mass="28871">MADICDKISEVKRSEWGQKHYNQHQYETFYEIILEYDFIEQALKLMGMYENKNDIQFVYEQIGIYQSDQHKFSLFFEKTQAHFIQYNLQLYYDQNKAITIGNEIPNTSLISKDGKLNNQTTNCKNYNDIDTRIQRAKQFEEITQNQFQLYLDNIKNEYANLFQAWPDKYYLVDNLNKTVIYESGINYRAQGEVDIDCVWLLKYLWFCKQKRPENKMEQNILNMVHSFQKVVDKKKNEKI</sequence>
<keyword evidence="2" id="KW-1185">Reference proteome</keyword>
<evidence type="ECO:0000313" key="1">
    <source>
        <dbReference type="EMBL" id="KRX03848.1"/>
    </source>
</evidence>
<dbReference type="Gene3D" id="3.40.30.10">
    <property type="entry name" value="Glutaredoxin"/>
    <property type="match status" value="1"/>
</dbReference>
<gene>
    <name evidence="1" type="ORF">PPERSA_04643</name>
</gene>
<protein>
    <submittedName>
        <fullName evidence="1">Uncharacterized protein</fullName>
    </submittedName>
</protein>
<dbReference type="AlphaFoldDB" id="A0A0V0QP74"/>
<dbReference type="Proteomes" id="UP000054937">
    <property type="component" value="Unassembled WGS sequence"/>
</dbReference>
<dbReference type="EMBL" id="LDAU01000125">
    <property type="protein sequence ID" value="KRX03848.1"/>
    <property type="molecule type" value="Genomic_DNA"/>
</dbReference>
<proteinExistence type="predicted"/>
<organism evidence="1 2">
    <name type="scientific">Pseudocohnilembus persalinus</name>
    <name type="common">Ciliate</name>
    <dbReference type="NCBI Taxonomy" id="266149"/>
    <lineage>
        <taxon>Eukaryota</taxon>
        <taxon>Sar</taxon>
        <taxon>Alveolata</taxon>
        <taxon>Ciliophora</taxon>
        <taxon>Intramacronucleata</taxon>
        <taxon>Oligohymenophorea</taxon>
        <taxon>Scuticociliatia</taxon>
        <taxon>Philasterida</taxon>
        <taxon>Pseudocohnilembidae</taxon>
        <taxon>Pseudocohnilembus</taxon>
    </lineage>
</organism>
<evidence type="ECO:0000313" key="2">
    <source>
        <dbReference type="Proteomes" id="UP000054937"/>
    </source>
</evidence>
<accession>A0A0V0QP74</accession>
<reference evidence="1 2" key="1">
    <citation type="journal article" date="2015" name="Sci. Rep.">
        <title>Genome of the facultative scuticociliatosis pathogen Pseudocohnilembus persalinus provides insight into its virulence through horizontal gene transfer.</title>
        <authorList>
            <person name="Xiong J."/>
            <person name="Wang G."/>
            <person name="Cheng J."/>
            <person name="Tian M."/>
            <person name="Pan X."/>
            <person name="Warren A."/>
            <person name="Jiang C."/>
            <person name="Yuan D."/>
            <person name="Miao W."/>
        </authorList>
    </citation>
    <scope>NUCLEOTIDE SEQUENCE [LARGE SCALE GENOMIC DNA]</scope>
    <source>
        <strain evidence="1">36N120E</strain>
    </source>
</reference>